<evidence type="ECO:0000256" key="2">
    <source>
        <dbReference type="ARBA" id="ARBA00023033"/>
    </source>
</evidence>
<name>A0A4Y2LES2_ARAVE</name>
<sequence length="58" mass="6615">KRNCPGEVIGLMEILLYFVALMQKFTVLPPEGEIPKMQGTFGLNYHPVPQELRFVPRA</sequence>
<dbReference type="EMBL" id="BGPR01005751">
    <property type="protein sequence ID" value="GBN13034.1"/>
    <property type="molecule type" value="Genomic_DNA"/>
</dbReference>
<keyword evidence="5" id="KW-1185">Reference proteome</keyword>
<keyword evidence="3" id="KW-0732">Signal</keyword>
<reference evidence="4 5" key="1">
    <citation type="journal article" date="2019" name="Sci. Rep.">
        <title>Orb-weaving spider Araneus ventricosus genome elucidates the spidroin gene catalogue.</title>
        <authorList>
            <person name="Kono N."/>
            <person name="Nakamura H."/>
            <person name="Ohtoshi R."/>
            <person name="Moran D.A.P."/>
            <person name="Shinohara A."/>
            <person name="Yoshida Y."/>
            <person name="Fujiwara M."/>
            <person name="Mori M."/>
            <person name="Tomita M."/>
            <person name="Arakawa K."/>
        </authorList>
    </citation>
    <scope>NUCLEOTIDE SEQUENCE [LARGE SCALE GENOMIC DNA]</scope>
</reference>
<dbReference type="InterPro" id="IPR036396">
    <property type="entry name" value="Cyt_P450_sf"/>
</dbReference>
<keyword evidence="2" id="KW-0503">Monooxygenase</keyword>
<keyword evidence="2" id="KW-0560">Oxidoreductase</keyword>
<dbReference type="SUPFAM" id="SSF48264">
    <property type="entry name" value="Cytochrome P450"/>
    <property type="match status" value="1"/>
</dbReference>
<feature type="non-terminal residue" evidence="4">
    <location>
        <position position="1"/>
    </location>
</feature>
<dbReference type="Proteomes" id="UP000499080">
    <property type="component" value="Unassembled WGS sequence"/>
</dbReference>
<dbReference type="AlphaFoldDB" id="A0A4Y2LES2"/>
<dbReference type="Gene3D" id="1.10.630.10">
    <property type="entry name" value="Cytochrome P450"/>
    <property type="match status" value="1"/>
</dbReference>
<proteinExistence type="inferred from homology"/>
<comment type="caution">
    <text evidence="4">The sequence shown here is derived from an EMBL/GenBank/DDBJ whole genome shotgun (WGS) entry which is preliminary data.</text>
</comment>
<dbReference type="InterPro" id="IPR001128">
    <property type="entry name" value="Cyt_P450"/>
</dbReference>
<dbReference type="OrthoDB" id="1055148at2759"/>
<dbReference type="GO" id="GO:0005506">
    <property type="term" value="F:iron ion binding"/>
    <property type="evidence" value="ECO:0007669"/>
    <property type="project" value="InterPro"/>
</dbReference>
<evidence type="ECO:0000256" key="3">
    <source>
        <dbReference type="SAM" id="SignalP"/>
    </source>
</evidence>
<evidence type="ECO:0000313" key="4">
    <source>
        <dbReference type="EMBL" id="GBN13034.1"/>
    </source>
</evidence>
<protein>
    <submittedName>
        <fullName evidence="4">Uncharacterized protein</fullName>
    </submittedName>
</protein>
<dbReference type="GO" id="GO:0004497">
    <property type="term" value="F:monooxygenase activity"/>
    <property type="evidence" value="ECO:0007669"/>
    <property type="project" value="UniProtKB-KW"/>
</dbReference>
<evidence type="ECO:0000256" key="1">
    <source>
        <dbReference type="ARBA" id="ARBA00010617"/>
    </source>
</evidence>
<gene>
    <name evidence="4" type="ORF">AVEN_139395_1</name>
</gene>
<dbReference type="Pfam" id="PF00067">
    <property type="entry name" value="p450"/>
    <property type="match status" value="1"/>
</dbReference>
<evidence type="ECO:0000313" key="5">
    <source>
        <dbReference type="Proteomes" id="UP000499080"/>
    </source>
</evidence>
<feature type="chain" id="PRO_5021195495" evidence="3">
    <location>
        <begin position="23"/>
        <end position="58"/>
    </location>
</feature>
<dbReference type="GO" id="GO:0020037">
    <property type="term" value="F:heme binding"/>
    <property type="evidence" value="ECO:0007669"/>
    <property type="project" value="InterPro"/>
</dbReference>
<organism evidence="4 5">
    <name type="scientific">Araneus ventricosus</name>
    <name type="common">Orbweaver spider</name>
    <name type="synonym">Epeira ventricosa</name>
    <dbReference type="NCBI Taxonomy" id="182803"/>
    <lineage>
        <taxon>Eukaryota</taxon>
        <taxon>Metazoa</taxon>
        <taxon>Ecdysozoa</taxon>
        <taxon>Arthropoda</taxon>
        <taxon>Chelicerata</taxon>
        <taxon>Arachnida</taxon>
        <taxon>Araneae</taxon>
        <taxon>Araneomorphae</taxon>
        <taxon>Entelegynae</taxon>
        <taxon>Araneoidea</taxon>
        <taxon>Araneidae</taxon>
        <taxon>Araneus</taxon>
    </lineage>
</organism>
<dbReference type="GO" id="GO:0016705">
    <property type="term" value="F:oxidoreductase activity, acting on paired donors, with incorporation or reduction of molecular oxygen"/>
    <property type="evidence" value="ECO:0007669"/>
    <property type="project" value="InterPro"/>
</dbReference>
<feature type="signal peptide" evidence="3">
    <location>
        <begin position="1"/>
        <end position="22"/>
    </location>
</feature>
<accession>A0A4Y2LES2</accession>
<comment type="similarity">
    <text evidence="1">Belongs to the cytochrome P450 family.</text>
</comment>